<gene>
    <name evidence="1" type="ORF">Lgra_2991</name>
    <name evidence="2" type="ORF">NCTC12388_00952</name>
</gene>
<reference evidence="2 4" key="2">
    <citation type="submission" date="2018-06" db="EMBL/GenBank/DDBJ databases">
        <authorList>
            <consortium name="Pathogen Informatics"/>
            <person name="Doyle S."/>
        </authorList>
    </citation>
    <scope>NUCLEOTIDE SEQUENCE [LARGE SCALE GENOMIC DNA]</scope>
    <source>
        <strain evidence="2 4">NCTC12388</strain>
    </source>
</reference>
<keyword evidence="3" id="KW-1185">Reference proteome</keyword>
<dbReference type="OrthoDB" id="9809725at2"/>
<proteinExistence type="predicted"/>
<dbReference type="RefSeq" id="WP_058500077.1">
    <property type="nucleotide sequence ID" value="NZ_CAAAHW010000001.1"/>
</dbReference>
<protein>
    <recommendedName>
        <fullName evidence="5">BioF2-like acetyltransferase domain-containing protein</fullName>
    </recommendedName>
</protein>
<dbReference type="Proteomes" id="UP000254476">
    <property type="component" value="Unassembled WGS sequence"/>
</dbReference>
<name>A0A378J6T5_9GAMM</name>
<evidence type="ECO:0000313" key="2">
    <source>
        <dbReference type="EMBL" id="STX43096.1"/>
    </source>
</evidence>
<dbReference type="Proteomes" id="UP000054691">
    <property type="component" value="Unassembled WGS sequence"/>
</dbReference>
<dbReference type="SUPFAM" id="SSF55729">
    <property type="entry name" value="Acyl-CoA N-acyltransferases (Nat)"/>
    <property type="match status" value="1"/>
</dbReference>
<dbReference type="AlphaFoldDB" id="A0A378J6T5"/>
<organism evidence="2 4">
    <name type="scientific">Legionella gratiana</name>
    <dbReference type="NCBI Taxonomy" id="45066"/>
    <lineage>
        <taxon>Bacteria</taxon>
        <taxon>Pseudomonadati</taxon>
        <taxon>Pseudomonadota</taxon>
        <taxon>Gammaproteobacteria</taxon>
        <taxon>Legionellales</taxon>
        <taxon>Legionellaceae</taxon>
        <taxon>Legionella</taxon>
    </lineage>
</organism>
<evidence type="ECO:0000313" key="1">
    <source>
        <dbReference type="EMBL" id="KTD06214.1"/>
    </source>
</evidence>
<dbReference type="InterPro" id="IPR016181">
    <property type="entry name" value="Acyl_CoA_acyltransferase"/>
</dbReference>
<reference evidence="1 3" key="1">
    <citation type="submission" date="2015-11" db="EMBL/GenBank/DDBJ databases">
        <title>Genomic analysis of 38 Legionella species identifies large and diverse effector repertoires.</title>
        <authorList>
            <person name="Burstein D."/>
            <person name="Amaro F."/>
            <person name="Zusman T."/>
            <person name="Lifshitz Z."/>
            <person name="Cohen O."/>
            <person name="Gilbert J.A."/>
            <person name="Pupko T."/>
            <person name="Shuman H.A."/>
            <person name="Segal G."/>
        </authorList>
    </citation>
    <scope>NUCLEOTIDE SEQUENCE [LARGE SCALE GENOMIC DNA]</scope>
    <source>
        <strain evidence="1 3">Lyon 8420412</strain>
    </source>
</reference>
<accession>A0A378J6T5</accession>
<evidence type="ECO:0000313" key="4">
    <source>
        <dbReference type="Proteomes" id="UP000254476"/>
    </source>
</evidence>
<dbReference type="STRING" id="45066.Lgra_2991"/>
<dbReference type="EMBL" id="LNYE01000029">
    <property type="protein sequence ID" value="KTD06214.1"/>
    <property type="molecule type" value="Genomic_DNA"/>
</dbReference>
<evidence type="ECO:0008006" key="5">
    <source>
        <dbReference type="Google" id="ProtNLM"/>
    </source>
</evidence>
<sequence>MNFNEKSQKYSAPFIQGPTQKWMFNVESQMFSLNIDGFIFPVTVNNQEYHSSYVCSPYNALVTYGQDELFKIKNYPLRLILSGLMKALGGFLRVVHINQNVCINNFYLSTNPYPDWNGKGAEEALKSLSVRYPHHAIMCRSLNEHTNKELLEHLRQLDFFCVASRQVYIFDNKLCLFKQRNNTQNDRRALAKGEFVLVTHEQISEQDYPVIVHLYNLLYLKKYSQHNPQFSEDLIAYWHTNKLLTFFGLRDKKGVLQGIMGIFDSETVITAPLVGYNTHLPNQCALYRMLIYLVLDYTDKKGICLNLSSGASGFKRLRGGQPFIEYSAVYTKHLPLYRRMAWRIIQGLLNSLFISILKRYQL</sequence>
<evidence type="ECO:0000313" key="3">
    <source>
        <dbReference type="Proteomes" id="UP000054691"/>
    </source>
</evidence>
<dbReference type="EMBL" id="UGOB01000001">
    <property type="protein sequence ID" value="STX43096.1"/>
    <property type="molecule type" value="Genomic_DNA"/>
</dbReference>